<comment type="caution">
    <text evidence="2">The sequence shown here is derived from an EMBL/GenBank/DDBJ whole genome shotgun (WGS) entry which is preliminary data.</text>
</comment>
<dbReference type="Gene3D" id="2.60.40.10">
    <property type="entry name" value="Immunoglobulins"/>
    <property type="match status" value="1"/>
</dbReference>
<proteinExistence type="predicted"/>
<dbReference type="Proteomes" id="UP000034090">
    <property type="component" value="Unassembled WGS sequence"/>
</dbReference>
<evidence type="ECO:0000313" key="2">
    <source>
        <dbReference type="EMBL" id="KKS96994.1"/>
    </source>
</evidence>
<feature type="compositionally biased region" description="Basic and acidic residues" evidence="1">
    <location>
        <begin position="1"/>
        <end position="21"/>
    </location>
</feature>
<dbReference type="InterPro" id="IPR013783">
    <property type="entry name" value="Ig-like_fold"/>
</dbReference>
<evidence type="ECO:0000313" key="3">
    <source>
        <dbReference type="Proteomes" id="UP000034090"/>
    </source>
</evidence>
<sequence length="285" mass="31125">MNDFFDRKPDQNEPPPSDRKSPPKQNTGFFLEISEPANQAVIPATSVSVEGYTSPNALITITTNDESSLTLSDTEGRYRSEAELSGGVNQIEVTGFDNSGKSLSKSLLLVHSTYLKNGEHGISLIGTVTDLSESTIQIKTLSGEIEQISVNKDETTYANIMKSSREIEFTDLALGDFIVAIGKSNGNDIIEAQRILVTTALSESTIRAVWGEVKTYNTKEFIIKDIGGNDWSIDAKGGVEVTKLVEDEFKKAKLTSLKEGDTIIVIGEFDKEEIDANQIHLVTNN</sequence>
<reference evidence="2 3" key="1">
    <citation type="journal article" date="2015" name="Nature">
        <title>rRNA introns, odd ribosomes, and small enigmatic genomes across a large radiation of phyla.</title>
        <authorList>
            <person name="Brown C.T."/>
            <person name="Hug L.A."/>
            <person name="Thomas B.C."/>
            <person name="Sharon I."/>
            <person name="Castelle C.J."/>
            <person name="Singh A."/>
            <person name="Wilkins M.J."/>
            <person name="Williams K.H."/>
            <person name="Banfield J.F."/>
        </authorList>
    </citation>
    <scope>NUCLEOTIDE SEQUENCE [LARGE SCALE GENOMIC DNA]</scope>
</reference>
<protein>
    <recommendedName>
        <fullName evidence="4">DUF5666 domain-containing protein</fullName>
    </recommendedName>
</protein>
<dbReference type="EMBL" id="LCFQ01000013">
    <property type="protein sequence ID" value="KKS96994.1"/>
    <property type="molecule type" value="Genomic_DNA"/>
</dbReference>
<accession>A0A0G1DH15</accession>
<dbReference type="AlphaFoldDB" id="A0A0G1DH15"/>
<gene>
    <name evidence="2" type="ORF">UV74_C0013G0116</name>
</gene>
<dbReference type="STRING" id="1618578.UV74_C0013G0116"/>
<evidence type="ECO:0000256" key="1">
    <source>
        <dbReference type="SAM" id="MobiDB-lite"/>
    </source>
</evidence>
<evidence type="ECO:0008006" key="4">
    <source>
        <dbReference type="Google" id="ProtNLM"/>
    </source>
</evidence>
<name>A0A0G1DH15_9BACT</name>
<feature type="region of interest" description="Disordered" evidence="1">
    <location>
        <begin position="1"/>
        <end position="28"/>
    </location>
</feature>
<organism evidence="2 3">
    <name type="scientific">Candidatus Woesebacteria bacterium GW2011_GWB1_43_14</name>
    <dbReference type="NCBI Taxonomy" id="1618578"/>
    <lineage>
        <taxon>Bacteria</taxon>
        <taxon>Candidatus Woeseibacteriota</taxon>
    </lineage>
</organism>